<dbReference type="RefSeq" id="WP_134842396.1">
    <property type="nucleotide sequence ID" value="NZ_SGVY01000001.1"/>
</dbReference>
<accession>A0A4Y8VVS2</accession>
<dbReference type="GO" id="GO:0004386">
    <property type="term" value="F:helicase activity"/>
    <property type="evidence" value="ECO:0007669"/>
    <property type="project" value="UniProtKB-KW"/>
</dbReference>
<dbReference type="SUPFAM" id="SSF52540">
    <property type="entry name" value="P-loop containing nucleoside triphosphate hydrolases"/>
    <property type="match status" value="1"/>
</dbReference>
<evidence type="ECO:0000256" key="7">
    <source>
        <dbReference type="ARBA" id="ARBA00022806"/>
    </source>
</evidence>
<keyword evidence="9" id="KW-0051">Antiviral defense</keyword>
<evidence type="ECO:0000256" key="2">
    <source>
        <dbReference type="ARBA" id="ARBA00009046"/>
    </source>
</evidence>
<protein>
    <submittedName>
        <fullName evidence="12">CRISPR-associated helicase Cas3</fullName>
    </submittedName>
</protein>
<dbReference type="GO" id="GO:0051607">
    <property type="term" value="P:defense response to virus"/>
    <property type="evidence" value="ECO:0007669"/>
    <property type="project" value="UniProtKB-KW"/>
</dbReference>
<dbReference type="GO" id="GO:0004518">
    <property type="term" value="F:nuclease activity"/>
    <property type="evidence" value="ECO:0007669"/>
    <property type="project" value="UniProtKB-KW"/>
</dbReference>
<name>A0A4Y8VVS2_9BACT</name>
<dbReference type="CDD" id="cd09641">
    <property type="entry name" value="Cas3''_I"/>
    <property type="match status" value="1"/>
</dbReference>
<dbReference type="InterPro" id="IPR006935">
    <property type="entry name" value="Helicase/UvrB_N"/>
</dbReference>
<dbReference type="Gene3D" id="1.10.3210.30">
    <property type="match status" value="1"/>
</dbReference>
<dbReference type="InterPro" id="IPR014001">
    <property type="entry name" value="Helicase_ATP-bd"/>
</dbReference>
<dbReference type="GO" id="GO:0003677">
    <property type="term" value="F:DNA binding"/>
    <property type="evidence" value="ECO:0007669"/>
    <property type="project" value="InterPro"/>
</dbReference>
<evidence type="ECO:0000256" key="1">
    <source>
        <dbReference type="ARBA" id="ARBA00006847"/>
    </source>
</evidence>
<dbReference type="EMBL" id="SGVY01000001">
    <property type="protein sequence ID" value="TFH84610.1"/>
    <property type="molecule type" value="Genomic_DNA"/>
</dbReference>
<keyword evidence="4" id="KW-0479">Metal-binding</keyword>
<keyword evidence="7" id="KW-0347">Helicase</keyword>
<dbReference type="InterPro" id="IPR006483">
    <property type="entry name" value="CRISPR-assoc_Cas3_HD"/>
</dbReference>
<keyword evidence="5" id="KW-0547">Nucleotide-binding</keyword>
<dbReference type="Gene3D" id="3.40.50.300">
    <property type="entry name" value="P-loop containing nucleotide triphosphate hydrolases"/>
    <property type="match status" value="2"/>
</dbReference>
<comment type="similarity">
    <text evidence="1">In the N-terminal section; belongs to the CRISPR-associated nuclease Cas3-HD family.</text>
</comment>
<sequence>MGFDLNNCYSHPGKLLKVHLENVALLSKVYLENVALLSKRITSSDAAGLVSLFHDIGKVNPNFQEKLNGLCPKGYDHHAYLSAYAFLMFLIKNPDKFKVPHEFNSHNFLTSLITVVAKHHGDLPNMIPNDGNPILSGYEVSNLYAFLDKEHISFGNVFSELLGNEPSMPSSIEEDRIRLFFKRIVNKPNDYNVALRFYLEIQSIFSALVKADKSDAGNMISMLDENEQNLNSFSHIYPDILQGYLDNLNSQTLLNVERTKIRLESINSIKKGLEEGKQIFELTAPTGSGKTLMLLSLASEIIKAKGAKRIIYGLPFLSITEQVESEVLKILKGYECFVQRIDSKSTNTRFDEIQKELDDNPSEKLLQELEALEFQDDTFGYPFIITTFVRIFETLLGNKNHELMKLPNFSNCVFLLDEIQSLPPRLYGFFVAYLDKFCKLTGSFAIVSTATQPALRLPDDNKEAKEFFLDYEQPFKLLSLSHYENPVFNRYTVEVQKSIIDIEQLGHQVLQEEKSVLVILNTIQDTKDLYNFIRKNMDDTNVLLLNTHFTPSDRSQKIYIAKEKLCQGDKVVLISTQLIEAGVDIDFPVLYRDFATISSIVQSAGRCNRNGKNAEKGKVVVVRLGTNQGERSSLIYRGPDKELINFSRESFYESGNCEEKDMLNIQKAFFEKICDQLIFGAYGEKLKNNLMEDISQCMYEKVGKFSLVDNNIFGEECLYYVPRNGDDNNFELLLKYQKNLKESLLHDDKISIIRCHKRKLSNQLKKMANRIVQIRIKPNQSKPITSSGEDYNGLYKISTKCYNFDTGIIIDGDNYL</sequence>
<keyword evidence="3" id="KW-0540">Nuclease</keyword>
<evidence type="ECO:0000256" key="4">
    <source>
        <dbReference type="ARBA" id="ARBA00022723"/>
    </source>
</evidence>
<dbReference type="AlphaFoldDB" id="A0A4Y8VVS2"/>
<keyword evidence="8" id="KW-0067">ATP-binding</keyword>
<comment type="similarity">
    <text evidence="2">In the central section; belongs to the CRISPR-associated helicase Cas3 family.</text>
</comment>
<dbReference type="Pfam" id="PF22590">
    <property type="entry name" value="Cas3-like_C_2"/>
    <property type="match status" value="1"/>
</dbReference>
<dbReference type="OrthoDB" id="9810236at2"/>
<dbReference type="GeneID" id="302993815"/>
<keyword evidence="6" id="KW-0378">Hydrolase</keyword>
<gene>
    <name evidence="12" type="primary">cas3</name>
    <name evidence="12" type="ORF">EXN75_00695</name>
</gene>
<dbReference type="PROSITE" id="PS51643">
    <property type="entry name" value="HD_CAS3"/>
    <property type="match status" value="1"/>
</dbReference>
<dbReference type="InterPro" id="IPR038257">
    <property type="entry name" value="CRISPR-assoc_Cas3_HD_sf"/>
</dbReference>
<dbReference type="InterPro" id="IPR001650">
    <property type="entry name" value="Helicase_C-like"/>
</dbReference>
<evidence type="ECO:0000256" key="9">
    <source>
        <dbReference type="ARBA" id="ARBA00023118"/>
    </source>
</evidence>
<dbReference type="NCBIfam" id="TIGR01587">
    <property type="entry name" value="cas3_core"/>
    <property type="match status" value="1"/>
</dbReference>
<evidence type="ECO:0000313" key="12">
    <source>
        <dbReference type="EMBL" id="TFH84610.1"/>
    </source>
</evidence>
<dbReference type="SMART" id="SM00487">
    <property type="entry name" value="DEXDc"/>
    <property type="match status" value="1"/>
</dbReference>
<dbReference type="InterPro" id="IPR006474">
    <property type="entry name" value="Helicase_Cas3_CRISPR-ass_core"/>
</dbReference>
<dbReference type="InterPro" id="IPR054712">
    <property type="entry name" value="Cas3-like_dom"/>
</dbReference>
<reference evidence="12 13" key="1">
    <citation type="submission" date="2019-02" db="EMBL/GenBank/DDBJ databases">
        <title>Draft Genome Sequence of the Prevotella sp. BCRC 81118, Isolated from Human Feces.</title>
        <authorList>
            <person name="Huang C.-H."/>
        </authorList>
    </citation>
    <scope>NUCLEOTIDE SEQUENCE [LARGE SCALE GENOMIC DNA]</scope>
    <source>
        <strain evidence="12 13">BCRC 81118</strain>
    </source>
</reference>
<evidence type="ECO:0000259" key="11">
    <source>
        <dbReference type="PROSITE" id="PS51643"/>
    </source>
</evidence>
<dbReference type="GO" id="GO:0005524">
    <property type="term" value="F:ATP binding"/>
    <property type="evidence" value="ECO:0007669"/>
    <property type="project" value="UniProtKB-KW"/>
</dbReference>
<feature type="domain" description="Helicase C-terminal" evidence="10">
    <location>
        <begin position="501"/>
        <end position="663"/>
    </location>
</feature>
<dbReference type="PROSITE" id="PS51194">
    <property type="entry name" value="HELICASE_CTER"/>
    <property type="match status" value="1"/>
</dbReference>
<evidence type="ECO:0000256" key="8">
    <source>
        <dbReference type="ARBA" id="ARBA00022840"/>
    </source>
</evidence>
<evidence type="ECO:0000259" key="10">
    <source>
        <dbReference type="PROSITE" id="PS51194"/>
    </source>
</evidence>
<dbReference type="Pfam" id="PF18019">
    <property type="entry name" value="Cas3_HD"/>
    <property type="match status" value="1"/>
</dbReference>
<evidence type="ECO:0000256" key="6">
    <source>
        <dbReference type="ARBA" id="ARBA00022801"/>
    </source>
</evidence>
<dbReference type="NCBIfam" id="TIGR01596">
    <property type="entry name" value="cas3_HD"/>
    <property type="match status" value="1"/>
</dbReference>
<keyword evidence="13" id="KW-1185">Reference proteome</keyword>
<proteinExistence type="inferred from homology"/>
<dbReference type="Proteomes" id="UP000297872">
    <property type="component" value="Unassembled WGS sequence"/>
</dbReference>
<dbReference type="InterPro" id="IPR027417">
    <property type="entry name" value="P-loop_NTPase"/>
</dbReference>
<comment type="caution">
    <text evidence="12">The sequence shown here is derived from an EMBL/GenBank/DDBJ whole genome shotgun (WGS) entry which is preliminary data.</text>
</comment>
<organism evidence="12 13">
    <name type="scientific">Segatella hominis</name>
    <dbReference type="NCBI Taxonomy" id="2518605"/>
    <lineage>
        <taxon>Bacteria</taxon>
        <taxon>Pseudomonadati</taxon>
        <taxon>Bacteroidota</taxon>
        <taxon>Bacteroidia</taxon>
        <taxon>Bacteroidales</taxon>
        <taxon>Prevotellaceae</taxon>
        <taxon>Segatella</taxon>
    </lineage>
</organism>
<dbReference type="GO" id="GO:0016787">
    <property type="term" value="F:hydrolase activity"/>
    <property type="evidence" value="ECO:0007669"/>
    <property type="project" value="UniProtKB-KW"/>
</dbReference>
<evidence type="ECO:0000256" key="3">
    <source>
        <dbReference type="ARBA" id="ARBA00022722"/>
    </source>
</evidence>
<dbReference type="GO" id="GO:0046872">
    <property type="term" value="F:metal ion binding"/>
    <property type="evidence" value="ECO:0007669"/>
    <property type="project" value="UniProtKB-KW"/>
</dbReference>
<evidence type="ECO:0000313" key="13">
    <source>
        <dbReference type="Proteomes" id="UP000297872"/>
    </source>
</evidence>
<feature type="domain" description="HD Cas3-type" evidence="11">
    <location>
        <begin position="9"/>
        <end position="214"/>
    </location>
</feature>
<evidence type="ECO:0000256" key="5">
    <source>
        <dbReference type="ARBA" id="ARBA00022741"/>
    </source>
</evidence>
<dbReference type="Pfam" id="PF04851">
    <property type="entry name" value="ResIII"/>
    <property type="match status" value="1"/>
</dbReference>